<dbReference type="GeneID" id="9671827"/>
<dbReference type="OrthoDB" id="419598at2759"/>
<dbReference type="OMA" id="EWFRQDN"/>
<accession>C7Z152</accession>
<feature type="domain" description="NmrA-like" evidence="3">
    <location>
        <begin position="3"/>
        <end position="241"/>
    </location>
</feature>
<dbReference type="PANTHER" id="PTHR47706:SF9">
    <property type="entry name" value="NMRA-LIKE DOMAIN-CONTAINING PROTEIN-RELATED"/>
    <property type="match status" value="1"/>
</dbReference>
<evidence type="ECO:0000313" key="5">
    <source>
        <dbReference type="Proteomes" id="UP000005206"/>
    </source>
</evidence>
<proteinExistence type="predicted"/>
<dbReference type="InterPro" id="IPR051609">
    <property type="entry name" value="NmrA/Isoflavone_reductase-like"/>
</dbReference>
<dbReference type="SUPFAM" id="SSF51735">
    <property type="entry name" value="NAD(P)-binding Rossmann-fold domains"/>
    <property type="match status" value="1"/>
</dbReference>
<dbReference type="Gene3D" id="3.90.25.10">
    <property type="entry name" value="UDP-galactose 4-epimerase, domain 1"/>
    <property type="match status" value="1"/>
</dbReference>
<organism evidence="4 5">
    <name type="scientific">Fusarium vanettenii (strain ATCC MYA-4622 / CBS 123669 / FGSC 9596 / NRRL 45880 / 77-13-4)</name>
    <name type="common">Fusarium solani subsp. pisi</name>
    <dbReference type="NCBI Taxonomy" id="660122"/>
    <lineage>
        <taxon>Eukaryota</taxon>
        <taxon>Fungi</taxon>
        <taxon>Dikarya</taxon>
        <taxon>Ascomycota</taxon>
        <taxon>Pezizomycotina</taxon>
        <taxon>Sordariomycetes</taxon>
        <taxon>Hypocreomycetidae</taxon>
        <taxon>Hypocreales</taxon>
        <taxon>Nectriaceae</taxon>
        <taxon>Fusarium</taxon>
        <taxon>Fusarium solani species complex</taxon>
        <taxon>Fusarium vanettenii</taxon>
    </lineage>
</organism>
<dbReference type="InterPro" id="IPR008030">
    <property type="entry name" value="NmrA-like"/>
</dbReference>
<keyword evidence="5" id="KW-1185">Reference proteome</keyword>
<keyword evidence="1" id="KW-0521">NADP</keyword>
<dbReference type="Pfam" id="PF05368">
    <property type="entry name" value="NmrA"/>
    <property type="match status" value="1"/>
</dbReference>
<dbReference type="Gene3D" id="3.40.50.720">
    <property type="entry name" value="NAD(P)-binding Rossmann-like Domain"/>
    <property type="match status" value="1"/>
</dbReference>
<reference evidence="4 5" key="1">
    <citation type="journal article" date="2009" name="PLoS Genet.">
        <title>The genome of Nectria haematococca: contribution of supernumerary chromosomes to gene expansion.</title>
        <authorList>
            <person name="Coleman J.J."/>
            <person name="Rounsley S.D."/>
            <person name="Rodriguez-Carres M."/>
            <person name="Kuo A."/>
            <person name="Wasmann C.C."/>
            <person name="Grimwood J."/>
            <person name="Schmutz J."/>
            <person name="Taga M."/>
            <person name="White G.J."/>
            <person name="Zhou S."/>
            <person name="Schwartz D.C."/>
            <person name="Freitag M."/>
            <person name="Ma L.J."/>
            <person name="Danchin E.G."/>
            <person name="Henrissat B."/>
            <person name="Coutinho P.M."/>
            <person name="Nelson D.R."/>
            <person name="Straney D."/>
            <person name="Napoli C.A."/>
            <person name="Barker B.M."/>
            <person name="Gribskov M."/>
            <person name="Rep M."/>
            <person name="Kroken S."/>
            <person name="Molnar I."/>
            <person name="Rensing C."/>
            <person name="Kennell J.C."/>
            <person name="Zamora J."/>
            <person name="Farman M.L."/>
            <person name="Selker E.U."/>
            <person name="Salamov A."/>
            <person name="Shapiro H."/>
            <person name="Pangilinan J."/>
            <person name="Lindquist E."/>
            <person name="Lamers C."/>
            <person name="Grigoriev I.V."/>
            <person name="Geiser D.M."/>
            <person name="Covert S.F."/>
            <person name="Temporini E."/>
            <person name="Vanetten H.D."/>
        </authorList>
    </citation>
    <scope>NUCLEOTIDE SEQUENCE [LARGE SCALE GENOMIC DNA]</scope>
    <source>
        <strain evidence="5">ATCC MYA-4622 / CBS 123669 / FGSC 9596 / NRRL 45880 / 77-13-4</strain>
    </source>
</reference>
<dbReference type="InterPro" id="IPR036291">
    <property type="entry name" value="NAD(P)-bd_dom_sf"/>
</dbReference>
<protein>
    <recommendedName>
        <fullName evidence="3">NmrA-like domain-containing protein</fullName>
    </recommendedName>
</protein>
<evidence type="ECO:0000259" key="3">
    <source>
        <dbReference type="Pfam" id="PF05368"/>
    </source>
</evidence>
<sequence>MNVTVVGATGETGRSIIDGLLNSSTNFNVTAIVRPASINKPAVQKLKSRGVSITVVELVNAHEELVKALTGQDVVIDALEPFNVEPHLALASAAKDAGVKRYVPSAFGPSCPPTGVMMIRELKERVMNHIKKIYLPYTVIDVGMWYQAATPRLPSGKIDYALTYSSDHIADDGQRASSITDLRDIGKYVAKIITDERTLNQYVFAYNEVWTQNQIWDHLEKISGEKIPRSPVSREEIEATVAAAQTKYDGKDRSFQDILGLAVPQYFRSEWHREDNIPERAKYLGYLTAKDLYPDLEYTKFETYLDELIKGSGVPVYAKSD</sequence>
<evidence type="ECO:0000313" key="4">
    <source>
        <dbReference type="EMBL" id="EEU42303.1"/>
    </source>
</evidence>
<dbReference type="EMBL" id="GG698905">
    <property type="protein sequence ID" value="EEU42303.1"/>
    <property type="molecule type" value="Genomic_DNA"/>
</dbReference>
<evidence type="ECO:0000256" key="2">
    <source>
        <dbReference type="ARBA" id="ARBA00023002"/>
    </source>
</evidence>
<dbReference type="InParanoid" id="C7Z152"/>
<dbReference type="RefSeq" id="XP_003048016.1">
    <property type="nucleotide sequence ID" value="XM_003047970.1"/>
</dbReference>
<name>C7Z152_FUSV7</name>
<dbReference type="HOGENOM" id="CLU_044876_6_0_1"/>
<dbReference type="PANTHER" id="PTHR47706">
    <property type="entry name" value="NMRA-LIKE FAMILY PROTEIN"/>
    <property type="match status" value="1"/>
</dbReference>
<dbReference type="KEGG" id="nhe:NECHADRAFT_40140"/>
<dbReference type="eggNOG" id="ENOG502QPMY">
    <property type="taxonomic scope" value="Eukaryota"/>
</dbReference>
<dbReference type="AlphaFoldDB" id="C7Z152"/>
<gene>
    <name evidence="4" type="ORF">NECHADRAFT_40140</name>
</gene>
<evidence type="ECO:0000256" key="1">
    <source>
        <dbReference type="ARBA" id="ARBA00022857"/>
    </source>
</evidence>
<dbReference type="Proteomes" id="UP000005206">
    <property type="component" value="Chromosome 5"/>
</dbReference>
<keyword evidence="2" id="KW-0560">Oxidoreductase</keyword>
<dbReference type="GO" id="GO:0016491">
    <property type="term" value="F:oxidoreductase activity"/>
    <property type="evidence" value="ECO:0007669"/>
    <property type="project" value="UniProtKB-KW"/>
</dbReference>
<dbReference type="VEuPathDB" id="FungiDB:NECHADRAFT_40140"/>